<dbReference type="EMBL" id="JAAKYA010000012">
    <property type="protein sequence ID" value="NGO38241.1"/>
    <property type="molecule type" value="Genomic_DNA"/>
</dbReference>
<dbReference type="PANTHER" id="PTHR24422:SF19">
    <property type="entry name" value="CHEMOTAXIS PROTEIN METHYLTRANSFERASE"/>
    <property type="match status" value="1"/>
</dbReference>
<evidence type="ECO:0000256" key="3">
    <source>
        <dbReference type="ARBA" id="ARBA00022603"/>
    </source>
</evidence>
<dbReference type="SUPFAM" id="SSF47757">
    <property type="entry name" value="Chemotaxis receptor methyltransferase CheR, N-terminal domain"/>
    <property type="match status" value="1"/>
</dbReference>
<dbReference type="InterPro" id="IPR036804">
    <property type="entry name" value="CheR_N_sf"/>
</dbReference>
<dbReference type="InterPro" id="IPR022642">
    <property type="entry name" value="CheR_C"/>
</dbReference>
<keyword evidence="8" id="KW-1185">Reference proteome</keyword>
<sequence>MSAEDFEFIRRWVFDAAGITLGPEKRSLVVHRLLKRVRQLNLGSLSEYCALLRRPGAEEERGIMLDLLTTNVTHFFRESAHFDFLAREILAKEWAGPHRPVREFVAWSAACSSGEEPYSIALILAEHERRHPGFRWRVEATDISSRVLETARRAIYSEEDLRLPDPSWRARYFQRGIGSWKGYWRVKPEIQSRVRFQRWNLLETPYPFQGLMDVIFCRNVMIYFERQVQQTVVNNLVGQLRPGGYLFVGHSESVLGMHPRLRPLKPSVYRYEPA</sequence>
<dbReference type="PIRSF" id="PIRSF000410">
    <property type="entry name" value="CheR"/>
    <property type="match status" value="1"/>
</dbReference>
<dbReference type="InterPro" id="IPR029063">
    <property type="entry name" value="SAM-dependent_MTases_sf"/>
</dbReference>
<proteinExistence type="predicted"/>
<evidence type="ECO:0000256" key="4">
    <source>
        <dbReference type="ARBA" id="ARBA00022679"/>
    </source>
</evidence>
<dbReference type="Proteomes" id="UP000477311">
    <property type="component" value="Unassembled WGS sequence"/>
</dbReference>
<dbReference type="SUPFAM" id="SSF53335">
    <property type="entry name" value="S-adenosyl-L-methionine-dependent methyltransferases"/>
    <property type="match status" value="1"/>
</dbReference>
<dbReference type="EC" id="2.1.1.80" evidence="2"/>
<comment type="caution">
    <text evidence="7">The sequence shown here is derived from an EMBL/GenBank/DDBJ whole genome shotgun (WGS) entry which is preliminary data.</text>
</comment>
<comment type="catalytic activity">
    <reaction evidence="1">
        <text>L-glutamyl-[protein] + S-adenosyl-L-methionine = [protein]-L-glutamate 5-O-methyl ester + S-adenosyl-L-homocysteine</text>
        <dbReference type="Rhea" id="RHEA:24452"/>
        <dbReference type="Rhea" id="RHEA-COMP:10208"/>
        <dbReference type="Rhea" id="RHEA-COMP:10311"/>
        <dbReference type="ChEBI" id="CHEBI:29973"/>
        <dbReference type="ChEBI" id="CHEBI:57856"/>
        <dbReference type="ChEBI" id="CHEBI:59789"/>
        <dbReference type="ChEBI" id="CHEBI:82795"/>
        <dbReference type="EC" id="2.1.1.80"/>
    </reaction>
</comment>
<name>A0A6M1RSD0_9BACT</name>
<dbReference type="SMART" id="SM00138">
    <property type="entry name" value="MeTrc"/>
    <property type="match status" value="1"/>
</dbReference>
<dbReference type="PANTHER" id="PTHR24422">
    <property type="entry name" value="CHEMOTAXIS PROTEIN METHYLTRANSFERASE"/>
    <property type="match status" value="1"/>
</dbReference>
<evidence type="ECO:0000256" key="5">
    <source>
        <dbReference type="ARBA" id="ARBA00022691"/>
    </source>
</evidence>
<dbReference type="InterPro" id="IPR050903">
    <property type="entry name" value="Bact_Chemotaxis_MeTrfase"/>
</dbReference>
<evidence type="ECO:0000313" key="7">
    <source>
        <dbReference type="EMBL" id="NGO38241.1"/>
    </source>
</evidence>
<evidence type="ECO:0000256" key="2">
    <source>
        <dbReference type="ARBA" id="ARBA00012534"/>
    </source>
</evidence>
<reference evidence="7 8" key="1">
    <citation type="submission" date="2020-02" db="EMBL/GenBank/DDBJ databases">
        <title>Draft genome sequence of Limisphaera ngatamarikiensis NGM72.4T, a thermophilic Verrucomicrobia grouped in subdivision 3.</title>
        <authorList>
            <person name="Carere C.R."/>
            <person name="Steen J."/>
            <person name="Hugenholtz P."/>
            <person name="Stott M.B."/>
        </authorList>
    </citation>
    <scope>NUCLEOTIDE SEQUENCE [LARGE SCALE GENOMIC DNA]</scope>
    <source>
        <strain evidence="7 8">NGM72.4</strain>
    </source>
</reference>
<keyword evidence="3 7" id="KW-0489">Methyltransferase</keyword>
<dbReference type="AlphaFoldDB" id="A0A6M1RSD0"/>
<evidence type="ECO:0000259" key="6">
    <source>
        <dbReference type="PROSITE" id="PS50123"/>
    </source>
</evidence>
<organism evidence="7 8">
    <name type="scientific">Limisphaera ngatamarikiensis</name>
    <dbReference type="NCBI Taxonomy" id="1324935"/>
    <lineage>
        <taxon>Bacteria</taxon>
        <taxon>Pseudomonadati</taxon>
        <taxon>Verrucomicrobiota</taxon>
        <taxon>Verrucomicrobiia</taxon>
        <taxon>Limisphaerales</taxon>
        <taxon>Limisphaeraceae</taxon>
        <taxon>Limisphaera</taxon>
    </lineage>
</organism>
<dbReference type="PROSITE" id="PS50123">
    <property type="entry name" value="CHER"/>
    <property type="match status" value="1"/>
</dbReference>
<dbReference type="InterPro" id="IPR022641">
    <property type="entry name" value="CheR_N"/>
</dbReference>
<dbReference type="Pfam" id="PF03705">
    <property type="entry name" value="CheR_N"/>
    <property type="match status" value="1"/>
</dbReference>
<feature type="domain" description="CheR-type methyltransferase" evidence="6">
    <location>
        <begin position="1"/>
        <end position="274"/>
    </location>
</feature>
<protein>
    <recommendedName>
        <fullName evidence="2">protein-glutamate O-methyltransferase</fullName>
        <ecNumber evidence="2">2.1.1.80</ecNumber>
    </recommendedName>
</protein>
<accession>A0A6M1RSD0</accession>
<dbReference type="PRINTS" id="PR00996">
    <property type="entry name" value="CHERMTFRASE"/>
</dbReference>
<evidence type="ECO:0000313" key="8">
    <source>
        <dbReference type="Proteomes" id="UP000477311"/>
    </source>
</evidence>
<evidence type="ECO:0000256" key="1">
    <source>
        <dbReference type="ARBA" id="ARBA00001541"/>
    </source>
</evidence>
<gene>
    <name evidence="7" type="ORF">G4L39_02365</name>
</gene>
<keyword evidence="4 7" id="KW-0808">Transferase</keyword>
<dbReference type="Gene3D" id="3.40.50.150">
    <property type="entry name" value="Vaccinia Virus protein VP39"/>
    <property type="match status" value="1"/>
</dbReference>
<dbReference type="InterPro" id="IPR026024">
    <property type="entry name" value="Chemotaxis_MeTrfase_CheR"/>
</dbReference>
<dbReference type="InterPro" id="IPR000780">
    <property type="entry name" value="CheR_MeTrfase"/>
</dbReference>
<dbReference type="GO" id="GO:0008983">
    <property type="term" value="F:protein-glutamate O-methyltransferase activity"/>
    <property type="evidence" value="ECO:0007669"/>
    <property type="project" value="UniProtKB-EC"/>
</dbReference>
<dbReference type="Pfam" id="PF01739">
    <property type="entry name" value="CheR"/>
    <property type="match status" value="1"/>
</dbReference>
<dbReference type="Gene3D" id="1.10.155.10">
    <property type="entry name" value="Chemotaxis receptor methyltransferase CheR, N-terminal domain"/>
    <property type="match status" value="1"/>
</dbReference>
<keyword evidence="5" id="KW-0949">S-adenosyl-L-methionine</keyword>
<dbReference type="GO" id="GO:0032259">
    <property type="term" value="P:methylation"/>
    <property type="evidence" value="ECO:0007669"/>
    <property type="project" value="UniProtKB-KW"/>
</dbReference>